<comment type="caution">
    <text evidence="1">The sequence shown here is derived from an EMBL/GenBank/DDBJ whole genome shotgun (WGS) entry which is preliminary data.</text>
</comment>
<keyword evidence="2" id="KW-1185">Reference proteome</keyword>
<protein>
    <submittedName>
        <fullName evidence="1">Uncharacterized protein</fullName>
    </submittedName>
</protein>
<dbReference type="EMBL" id="JARJCN010000031">
    <property type="protein sequence ID" value="KAJ7086338.1"/>
    <property type="molecule type" value="Genomic_DNA"/>
</dbReference>
<accession>A0AAD6U6B7</accession>
<evidence type="ECO:0000313" key="1">
    <source>
        <dbReference type="EMBL" id="KAJ7086338.1"/>
    </source>
</evidence>
<dbReference type="Proteomes" id="UP001222325">
    <property type="component" value="Unassembled WGS sequence"/>
</dbReference>
<reference evidence="1" key="1">
    <citation type="submission" date="2023-03" db="EMBL/GenBank/DDBJ databases">
        <title>Massive genome expansion in bonnet fungi (Mycena s.s.) driven by repeated elements and novel gene families across ecological guilds.</title>
        <authorList>
            <consortium name="Lawrence Berkeley National Laboratory"/>
            <person name="Harder C.B."/>
            <person name="Miyauchi S."/>
            <person name="Viragh M."/>
            <person name="Kuo A."/>
            <person name="Thoen E."/>
            <person name="Andreopoulos B."/>
            <person name="Lu D."/>
            <person name="Skrede I."/>
            <person name="Drula E."/>
            <person name="Henrissat B."/>
            <person name="Morin E."/>
            <person name="Kohler A."/>
            <person name="Barry K."/>
            <person name="LaButti K."/>
            <person name="Morin E."/>
            <person name="Salamov A."/>
            <person name="Lipzen A."/>
            <person name="Mereny Z."/>
            <person name="Hegedus B."/>
            <person name="Baldrian P."/>
            <person name="Stursova M."/>
            <person name="Weitz H."/>
            <person name="Taylor A."/>
            <person name="Grigoriev I.V."/>
            <person name="Nagy L.G."/>
            <person name="Martin F."/>
            <person name="Kauserud H."/>
        </authorList>
    </citation>
    <scope>NUCLEOTIDE SEQUENCE</scope>
    <source>
        <strain evidence="1">CBHHK173m</strain>
    </source>
</reference>
<proteinExistence type="predicted"/>
<dbReference type="AlphaFoldDB" id="A0AAD6U6B7"/>
<name>A0AAD6U6B7_9AGAR</name>
<sequence length="80" mass="9031">MVYLAQLLGMLSFLRLPTRIVNTIYVGTAGPGASRLSDSQATLWFIHLAQSQRSHLLSLPLYRRFSKKARAYTFSSEVAR</sequence>
<evidence type="ECO:0000313" key="2">
    <source>
        <dbReference type="Proteomes" id="UP001222325"/>
    </source>
</evidence>
<gene>
    <name evidence="1" type="ORF">B0H15DRAFT_844268</name>
</gene>
<organism evidence="1 2">
    <name type="scientific">Mycena belliarum</name>
    <dbReference type="NCBI Taxonomy" id="1033014"/>
    <lineage>
        <taxon>Eukaryota</taxon>
        <taxon>Fungi</taxon>
        <taxon>Dikarya</taxon>
        <taxon>Basidiomycota</taxon>
        <taxon>Agaricomycotina</taxon>
        <taxon>Agaricomycetes</taxon>
        <taxon>Agaricomycetidae</taxon>
        <taxon>Agaricales</taxon>
        <taxon>Marasmiineae</taxon>
        <taxon>Mycenaceae</taxon>
        <taxon>Mycena</taxon>
    </lineage>
</organism>